<reference evidence="3 4" key="2">
    <citation type="submission" date="2024-07" db="EMBL/GenBank/DDBJ databases">
        <authorList>
            <person name="Akdeniz Z."/>
        </authorList>
    </citation>
    <scope>NUCLEOTIDE SEQUENCE [LARGE SCALE GENOMIC DNA]</scope>
</reference>
<evidence type="ECO:0000256" key="1">
    <source>
        <dbReference type="SAM" id="Phobius"/>
    </source>
</evidence>
<protein>
    <submittedName>
        <fullName evidence="2">Uncharacterized protein</fullName>
    </submittedName>
</protein>
<organism evidence="2">
    <name type="scientific">Hexamita inflata</name>
    <dbReference type="NCBI Taxonomy" id="28002"/>
    <lineage>
        <taxon>Eukaryota</taxon>
        <taxon>Metamonada</taxon>
        <taxon>Diplomonadida</taxon>
        <taxon>Hexamitidae</taxon>
        <taxon>Hexamitinae</taxon>
        <taxon>Hexamita</taxon>
    </lineage>
</organism>
<sequence length="544" mass="62350">MIVLTIILSGDAVSFSDCFSPKSYMNGNELTNQLNLHLIPYESIDLITSENLCMSYLPGKVVVAQVHYDDITFPKALESQVKFKYVYNKEIVVTFQLSPADYLHITSKDHAMYELWYDVNLIKVNSSISTIELTNYNGTNCFQKLELEYTIYGDMDIRVLPNSCAVKVDPSLQVYVEFQEGLVNSQIPIYPCISDCDPAEFQLSQTDFGLTKLYRVKKTPATETQLASFYSHFIENRRIQISLNLKFDTNGIFTVVSRNFDNLIANDTYSCKKNDVQMAIFAVLNPSDVQIQFRHSMTNKLLCDIPGVVSVRAEMYLWDNNLSEYISDDFKIDEFNENIGVAFKNTHKSNLLRNTFNANSKTIIVVSYLNATGQIIYELMVYKDHFYMACIKMATIHMYETENCIEYTFDNNPLCIGNKIYENDKNMLGLFYKENGLTHSLGVYKFRNTIDYSQLNQRLCFVCEQFFNDSVYAKPTCQENQQLTRLKLKTAELGFAIISKYEFIIFNQIVAEYRGVFAPLIVTAASLVVVVATMIAFYSKQVNG</sequence>
<gene>
    <name evidence="2" type="ORF">HINF_LOCUS31911</name>
    <name evidence="3" type="ORF">HINF_LOCUS39679</name>
</gene>
<keyword evidence="4" id="KW-1185">Reference proteome</keyword>
<evidence type="ECO:0000313" key="2">
    <source>
        <dbReference type="EMBL" id="CAI9944266.1"/>
    </source>
</evidence>
<dbReference type="Proteomes" id="UP001642409">
    <property type="component" value="Unassembled WGS sequence"/>
</dbReference>
<dbReference type="EMBL" id="CAXDID020000154">
    <property type="protein sequence ID" value="CAL6042619.1"/>
    <property type="molecule type" value="Genomic_DNA"/>
</dbReference>
<keyword evidence="1" id="KW-0812">Transmembrane</keyword>
<reference evidence="2" key="1">
    <citation type="submission" date="2023-06" db="EMBL/GenBank/DDBJ databases">
        <authorList>
            <person name="Kurt Z."/>
        </authorList>
    </citation>
    <scope>NUCLEOTIDE SEQUENCE</scope>
</reference>
<feature type="transmembrane region" description="Helical" evidence="1">
    <location>
        <begin position="516"/>
        <end position="538"/>
    </location>
</feature>
<keyword evidence="1" id="KW-0472">Membrane</keyword>
<keyword evidence="1" id="KW-1133">Transmembrane helix</keyword>
<name>A0AA86PRD0_9EUKA</name>
<comment type="caution">
    <text evidence="2">The sequence shown here is derived from an EMBL/GenBank/DDBJ whole genome shotgun (WGS) entry which is preliminary data.</text>
</comment>
<evidence type="ECO:0000313" key="3">
    <source>
        <dbReference type="EMBL" id="CAL6042619.1"/>
    </source>
</evidence>
<proteinExistence type="predicted"/>
<dbReference type="EMBL" id="CATOUU010000722">
    <property type="protein sequence ID" value="CAI9944266.1"/>
    <property type="molecule type" value="Genomic_DNA"/>
</dbReference>
<dbReference type="AlphaFoldDB" id="A0AA86PRD0"/>
<evidence type="ECO:0000313" key="4">
    <source>
        <dbReference type="Proteomes" id="UP001642409"/>
    </source>
</evidence>
<accession>A0AA86PRD0</accession>